<feature type="compositionally biased region" description="Basic and acidic residues" evidence="4">
    <location>
        <begin position="288"/>
        <end position="311"/>
    </location>
</feature>
<evidence type="ECO:0000256" key="1">
    <source>
        <dbReference type="ARBA" id="ARBA00004123"/>
    </source>
</evidence>
<keyword evidence="2" id="KW-0539">Nucleus</keyword>
<feature type="compositionally biased region" description="Basic and acidic residues" evidence="4">
    <location>
        <begin position="16"/>
        <end position="28"/>
    </location>
</feature>
<feature type="compositionally biased region" description="Basic and acidic residues" evidence="4">
    <location>
        <begin position="48"/>
        <end position="60"/>
    </location>
</feature>
<feature type="compositionally biased region" description="Basic and acidic residues" evidence="4">
    <location>
        <begin position="337"/>
        <end position="356"/>
    </location>
</feature>
<feature type="compositionally biased region" description="Polar residues" evidence="4">
    <location>
        <begin position="219"/>
        <end position="270"/>
    </location>
</feature>
<dbReference type="GO" id="GO:0071004">
    <property type="term" value="C:U2-type prespliceosome"/>
    <property type="evidence" value="ECO:0007669"/>
    <property type="project" value="TreeGrafter"/>
</dbReference>
<feature type="compositionally biased region" description="Polar residues" evidence="4">
    <location>
        <begin position="201"/>
        <end position="212"/>
    </location>
</feature>
<evidence type="ECO:0000259" key="5">
    <source>
        <dbReference type="PROSITE" id="PS50102"/>
    </source>
</evidence>
<feature type="domain" description="RRM" evidence="5">
    <location>
        <begin position="479"/>
        <end position="557"/>
    </location>
</feature>
<evidence type="ECO:0000256" key="3">
    <source>
        <dbReference type="PROSITE-ProRule" id="PRU00176"/>
    </source>
</evidence>
<dbReference type="InterPro" id="IPR000504">
    <property type="entry name" value="RRM_dom"/>
</dbReference>
<protein>
    <recommendedName>
        <fullName evidence="5">RRM domain-containing protein</fullName>
    </recommendedName>
</protein>
<dbReference type="PANTHER" id="PTHR13952">
    <property type="entry name" value="U1 SMALL NUCLEAR RIBONUCLEOPROTEIN 70 KD"/>
    <property type="match status" value="1"/>
</dbReference>
<feature type="compositionally biased region" description="Basic residues" evidence="4">
    <location>
        <begin position="453"/>
        <end position="463"/>
    </location>
</feature>
<feature type="compositionally biased region" description="Basic residues" evidence="4">
    <location>
        <begin position="374"/>
        <end position="390"/>
    </location>
</feature>
<feature type="compositionally biased region" description="Low complexity" evidence="4">
    <location>
        <begin position="122"/>
        <end position="134"/>
    </location>
</feature>
<dbReference type="FunFam" id="3.30.70.330:FF:000535">
    <property type="entry name" value="Serine/arginine-rich splicing factor SR45a"/>
    <property type="match status" value="1"/>
</dbReference>
<dbReference type="GO" id="GO:0000398">
    <property type="term" value="P:mRNA splicing, via spliceosome"/>
    <property type="evidence" value="ECO:0007669"/>
    <property type="project" value="TreeGrafter"/>
</dbReference>
<dbReference type="InterPro" id="IPR012677">
    <property type="entry name" value="Nucleotide-bd_a/b_plait_sf"/>
</dbReference>
<feature type="compositionally biased region" description="Low complexity" evidence="4">
    <location>
        <begin position="80"/>
        <end position="92"/>
    </location>
</feature>
<dbReference type="InterPro" id="IPR035979">
    <property type="entry name" value="RBD_domain_sf"/>
</dbReference>
<name>A0A0D6QSP7_ARACU</name>
<evidence type="ECO:0000256" key="4">
    <source>
        <dbReference type="SAM" id="MobiDB-lite"/>
    </source>
</evidence>
<dbReference type="EMBL" id="GCKF01046570">
    <property type="protein sequence ID" value="JAG93508.1"/>
    <property type="molecule type" value="Transcribed_RNA"/>
</dbReference>
<dbReference type="InterPro" id="IPR051183">
    <property type="entry name" value="U1_U11-U12_snRNP_70-35kDa"/>
</dbReference>
<accession>A0A0D6QSP7</accession>
<proteinExistence type="predicted"/>
<dbReference type="Pfam" id="PF00076">
    <property type="entry name" value="RRM_1"/>
    <property type="match status" value="1"/>
</dbReference>
<evidence type="ECO:0000313" key="6">
    <source>
        <dbReference type="EMBL" id="JAG93509.1"/>
    </source>
</evidence>
<dbReference type="GO" id="GO:0030619">
    <property type="term" value="F:U1 snRNA binding"/>
    <property type="evidence" value="ECO:0007669"/>
    <property type="project" value="TreeGrafter"/>
</dbReference>
<sequence length="560" mass="63224">MDLEAPSTRSLDGQTEEGKEDNARRSAHLDLNLAVTKDEPDVDGYDSQAEKAAWHYRNDVDMDGSEQQEMASISHRQRSMSRSPSPRPSTSSVGGRFAAMEQRQAKISANEQFDTPGRNSDPPLRQGSPSSGRSPSPPKERSPAPARVNSASPSPPRHHRKTGSQSPISKKEILPSSGGTRQMSSSPGRHGLAPYGEDPKLSTSPARLTSPSRGRKFQSFPSPANYRTSYPSRVRQESISPLRSSSPARSCQRSPSPMKQGSPLSRTGGSFPSARHISSPMRHASPQHVKERLPAPRRYSPENMKRDEFFSPRRHSPQGVRQRDISSSPRRCPYQDLKLRDKSPVPRNYSPRDVKQRNRSPLRHASSPRYRSPPPKKRYSPQGIQHRRGRSPSPSPVKQRDGYGGSGRGYRNRSRSRSPPQDYYRISPPPRDYYQRSPRRRYSPRRTPPRECRSRHRSPRRRPWSPPPNRNTGLGKPGKNLFIAGFSFLTTERHLEKKFSRFGRVTDVRIVRDKRTGDSRGFGFLSLERDEDADAAIQALDQTEWNGRIVLVEKSKTTAR</sequence>
<reference evidence="6" key="1">
    <citation type="submission" date="2015-03" db="EMBL/GenBank/DDBJ databases">
        <title>A transcriptome of Araucaria cunninghamii, an australian fine timber species.</title>
        <authorList>
            <person name="Jing Yi C.J.Y."/>
            <person name="Yin San L.Y.S."/>
            <person name="Abdul Karim S.S."/>
            <person name="Wan Azmi N.N."/>
            <person name="Hercus R.R."/>
            <person name="Croft L.L."/>
        </authorList>
    </citation>
    <scope>NUCLEOTIDE SEQUENCE</scope>
    <source>
        <strain evidence="6">MI0301</strain>
        <tissue evidence="6">Leaf</tissue>
    </source>
</reference>
<dbReference type="GO" id="GO:0003729">
    <property type="term" value="F:mRNA binding"/>
    <property type="evidence" value="ECO:0007669"/>
    <property type="project" value="TreeGrafter"/>
</dbReference>
<comment type="subcellular location">
    <subcellularLocation>
        <location evidence="1">Nucleus</location>
    </subcellularLocation>
</comment>
<dbReference type="GO" id="GO:0071011">
    <property type="term" value="C:precatalytic spliceosome"/>
    <property type="evidence" value="ECO:0007669"/>
    <property type="project" value="TreeGrafter"/>
</dbReference>
<feature type="region of interest" description="Disordered" evidence="4">
    <location>
        <begin position="1"/>
        <end position="478"/>
    </location>
</feature>
<organism evidence="6">
    <name type="scientific">Araucaria cunninghamii</name>
    <name type="common">Hoop pine</name>
    <name type="synonym">Moreton Bay pine</name>
    <dbReference type="NCBI Taxonomy" id="56994"/>
    <lineage>
        <taxon>Eukaryota</taxon>
        <taxon>Viridiplantae</taxon>
        <taxon>Streptophyta</taxon>
        <taxon>Embryophyta</taxon>
        <taxon>Tracheophyta</taxon>
        <taxon>Spermatophyta</taxon>
        <taxon>Pinopsida</taxon>
        <taxon>Pinidae</taxon>
        <taxon>Conifers II</taxon>
        <taxon>Araucariales</taxon>
        <taxon>Araucariaceae</taxon>
        <taxon>Araucaria</taxon>
    </lineage>
</organism>
<dbReference type="EMBL" id="GCKF01046569">
    <property type="protein sequence ID" value="JAG93509.1"/>
    <property type="molecule type" value="Transcribed_RNA"/>
</dbReference>
<dbReference type="Gene3D" id="3.30.70.330">
    <property type="match status" value="1"/>
</dbReference>
<dbReference type="SUPFAM" id="SSF54928">
    <property type="entry name" value="RNA-binding domain, RBD"/>
    <property type="match status" value="1"/>
</dbReference>
<dbReference type="SMART" id="SM00360">
    <property type="entry name" value="RRM"/>
    <property type="match status" value="1"/>
</dbReference>
<evidence type="ECO:0000256" key="2">
    <source>
        <dbReference type="ARBA" id="ARBA00023242"/>
    </source>
</evidence>
<keyword evidence="3" id="KW-0694">RNA-binding</keyword>
<dbReference type="PANTHER" id="PTHR13952:SF9">
    <property type="entry name" value="SERINE_ARGININE REPETITIVE MATRIX PROTEIN 1-LIKE"/>
    <property type="match status" value="1"/>
</dbReference>
<dbReference type="AlphaFoldDB" id="A0A0D6QSP7"/>
<dbReference type="GO" id="GO:0005685">
    <property type="term" value="C:U1 snRNP"/>
    <property type="evidence" value="ECO:0007669"/>
    <property type="project" value="TreeGrafter"/>
</dbReference>
<feature type="compositionally biased region" description="Polar residues" evidence="4">
    <location>
        <begin position="177"/>
        <end position="187"/>
    </location>
</feature>
<dbReference type="PROSITE" id="PS50102">
    <property type="entry name" value="RRM"/>
    <property type="match status" value="1"/>
</dbReference>